<feature type="signal peptide" evidence="1">
    <location>
        <begin position="1"/>
        <end position="21"/>
    </location>
</feature>
<accession>A0A1C2JK24</accession>
<reference evidence="3 4" key="1">
    <citation type="journal article" date="2016" name="Int. J. Mol. Sci.">
        <title>Comparative genomics of the extreme acidophile Acidithiobacillus thiooxidans reveals intraspecific divergence and niche adaptation.</title>
        <authorList>
            <person name="Zhang X."/>
            <person name="Feng X."/>
            <person name="Tao J."/>
            <person name="Ma L."/>
            <person name="Xiao Y."/>
            <person name="Liang Y."/>
            <person name="Liu X."/>
            <person name="Yin H."/>
        </authorList>
    </citation>
    <scope>NUCLEOTIDE SEQUENCE [LARGE SCALE GENOMIC DNA]</scope>
    <source>
        <strain evidence="2 4">A02</strain>
        <strain evidence="3">DXS-W</strain>
    </source>
</reference>
<dbReference type="Proteomes" id="UP000094893">
    <property type="component" value="Unassembled WGS sequence"/>
</dbReference>
<feature type="chain" id="PRO_5009434569" description="Ig-like domain-containing protein" evidence="1">
    <location>
        <begin position="22"/>
        <end position="151"/>
    </location>
</feature>
<evidence type="ECO:0000313" key="3">
    <source>
        <dbReference type="EMBL" id="OCX76489.1"/>
    </source>
</evidence>
<dbReference type="eggNOG" id="ENOG5034ADH">
    <property type="taxonomic scope" value="Bacteria"/>
</dbReference>
<proteinExistence type="predicted"/>
<evidence type="ECO:0000313" key="5">
    <source>
        <dbReference type="Proteomes" id="UP000095008"/>
    </source>
</evidence>
<dbReference type="OrthoDB" id="9155556at2"/>
<dbReference type="GeneID" id="60697709"/>
<keyword evidence="5" id="KW-1185">Reference proteome</keyword>
<keyword evidence="1" id="KW-0732">Signal</keyword>
<dbReference type="InterPro" id="IPR022061">
    <property type="entry name" value="DUF3617"/>
</dbReference>
<dbReference type="STRING" id="930.GCA_002079865_03816"/>
<dbReference type="Pfam" id="PF12276">
    <property type="entry name" value="DUF3617"/>
    <property type="match status" value="1"/>
</dbReference>
<evidence type="ECO:0000256" key="1">
    <source>
        <dbReference type="SAM" id="SignalP"/>
    </source>
</evidence>
<protein>
    <recommendedName>
        <fullName evidence="6">Ig-like domain-containing protein</fullName>
    </recommendedName>
</protein>
<gene>
    <name evidence="3" type="ORF">A6M23_00350</name>
    <name evidence="2" type="ORF">A6P07_06735</name>
</gene>
<evidence type="ECO:0008006" key="6">
    <source>
        <dbReference type="Google" id="ProtNLM"/>
    </source>
</evidence>
<dbReference type="Proteomes" id="UP000095008">
    <property type="component" value="Unassembled WGS sequence"/>
</dbReference>
<dbReference type="AlphaFoldDB" id="A0A1C2JK24"/>
<name>A0A1C2JK24_ACITH</name>
<organism evidence="3 5">
    <name type="scientific">Acidithiobacillus thiooxidans</name>
    <name type="common">Thiobacillus thiooxidans</name>
    <dbReference type="NCBI Taxonomy" id="930"/>
    <lineage>
        <taxon>Bacteria</taxon>
        <taxon>Pseudomonadati</taxon>
        <taxon>Pseudomonadota</taxon>
        <taxon>Acidithiobacillia</taxon>
        <taxon>Acidithiobacillales</taxon>
        <taxon>Acidithiobacillaceae</taxon>
        <taxon>Acidithiobacillus</taxon>
    </lineage>
</organism>
<dbReference type="EMBL" id="LWSA01000081">
    <property type="protein sequence ID" value="OCX74041.1"/>
    <property type="molecule type" value="Genomic_DNA"/>
</dbReference>
<comment type="caution">
    <text evidence="3">The sequence shown here is derived from an EMBL/GenBank/DDBJ whole genome shotgun (WGS) entry which is preliminary data.</text>
</comment>
<evidence type="ECO:0000313" key="2">
    <source>
        <dbReference type="EMBL" id="OCX74041.1"/>
    </source>
</evidence>
<dbReference type="RefSeq" id="WP_010637556.1">
    <property type="nucleotide sequence ID" value="NZ_DAIAWO010000060.1"/>
</dbReference>
<sequence>MRRLGIAILLLAGASSVSALAADAPMQPGLWMMHVSGTTKVSSPPVSTPMERSMQICVKAHQKPESVFLPAGSDRCTGSHKVLPDGKTQWTFHCQAPGASMTQVGWFQTSARHLNSHWVITAIVHSEAHYETVTDMQMQGTYLSAHCGKVK</sequence>
<evidence type="ECO:0000313" key="4">
    <source>
        <dbReference type="Proteomes" id="UP000094893"/>
    </source>
</evidence>
<dbReference type="EMBL" id="LWRY01000002">
    <property type="protein sequence ID" value="OCX76489.1"/>
    <property type="molecule type" value="Genomic_DNA"/>
</dbReference>